<evidence type="ECO:0000256" key="1">
    <source>
        <dbReference type="SAM" id="Phobius"/>
    </source>
</evidence>
<keyword evidence="1" id="KW-1133">Transmembrane helix</keyword>
<proteinExistence type="predicted"/>
<dbReference type="OrthoDB" id="710786at2"/>
<name>A0A4R3VYF6_9SPHI</name>
<dbReference type="Proteomes" id="UP000295197">
    <property type="component" value="Unassembled WGS sequence"/>
</dbReference>
<reference evidence="2 3" key="1">
    <citation type="submission" date="2019-03" db="EMBL/GenBank/DDBJ databases">
        <title>Genomic Encyclopedia of Type Strains, Phase IV (KMG-IV): sequencing the most valuable type-strain genomes for metagenomic binning, comparative biology and taxonomic classification.</title>
        <authorList>
            <person name="Goeker M."/>
        </authorList>
    </citation>
    <scope>NUCLEOTIDE SEQUENCE [LARGE SCALE GENOMIC DNA]</scope>
    <source>
        <strain evidence="2 3">DSM 22362</strain>
    </source>
</reference>
<keyword evidence="3" id="KW-1185">Reference proteome</keyword>
<keyword evidence="2" id="KW-0675">Receptor</keyword>
<comment type="caution">
    <text evidence="2">The sequence shown here is derived from an EMBL/GenBank/DDBJ whole genome shotgun (WGS) entry which is preliminary data.</text>
</comment>
<keyword evidence="1" id="KW-0812">Transmembrane</keyword>
<accession>A0A4R3VYF6</accession>
<dbReference type="RefSeq" id="WP_132776963.1">
    <property type="nucleotide sequence ID" value="NZ_SMBZ01000008.1"/>
</dbReference>
<keyword evidence="1" id="KW-0472">Membrane</keyword>
<evidence type="ECO:0000313" key="3">
    <source>
        <dbReference type="Proteomes" id="UP000295197"/>
    </source>
</evidence>
<feature type="transmembrane region" description="Helical" evidence="1">
    <location>
        <begin position="171"/>
        <end position="192"/>
    </location>
</feature>
<gene>
    <name evidence="2" type="ORF">EDC17_100811</name>
</gene>
<organism evidence="2 3">
    <name type="scientific">Sphingobacterium alimentarium</name>
    <dbReference type="NCBI Taxonomy" id="797292"/>
    <lineage>
        <taxon>Bacteria</taxon>
        <taxon>Pseudomonadati</taxon>
        <taxon>Bacteroidota</taxon>
        <taxon>Sphingobacteriia</taxon>
        <taxon>Sphingobacteriales</taxon>
        <taxon>Sphingobacteriaceae</taxon>
        <taxon>Sphingobacterium</taxon>
    </lineage>
</organism>
<dbReference type="EMBL" id="SMBZ01000008">
    <property type="protein sequence ID" value="TCV18763.1"/>
    <property type="molecule type" value="Genomic_DNA"/>
</dbReference>
<dbReference type="AlphaFoldDB" id="A0A4R3VYF6"/>
<sequence length="209" mass="23574">MIFKKMGLTALSKIKIATLLFSVLVLMLLTNLQERSTIKRLNNAVTSIYEDRVVVGNYILTLSNDMEEVIHVLQSNAPNKAQITKAALAEIDSLTTLYDKTYLTETEQINFQKFKELCQDIKKDIQQSKPETALATSLEAQKILKILSSIQVDEGKNKLEEVLSITNTRSFLSYLEIVTIIVISILIQKIILSTKPLVIPKTKDSHHLN</sequence>
<evidence type="ECO:0000313" key="2">
    <source>
        <dbReference type="EMBL" id="TCV18763.1"/>
    </source>
</evidence>
<protein>
    <submittedName>
        <fullName evidence="2">Chemoreceptor-like protein with four helix bundle sensory module</fullName>
    </submittedName>
</protein>